<dbReference type="EMBL" id="CAICTM010000193">
    <property type="protein sequence ID" value="CAB9504340.1"/>
    <property type="molecule type" value="Genomic_DNA"/>
</dbReference>
<evidence type="ECO:0000256" key="1">
    <source>
        <dbReference type="SAM" id="Phobius"/>
    </source>
</evidence>
<dbReference type="AlphaFoldDB" id="A0A9N8H9J3"/>
<reference evidence="2" key="1">
    <citation type="submission" date="2020-06" db="EMBL/GenBank/DDBJ databases">
        <authorList>
            <consortium name="Plant Systems Biology data submission"/>
        </authorList>
    </citation>
    <scope>NUCLEOTIDE SEQUENCE</scope>
    <source>
        <strain evidence="2">D6</strain>
    </source>
</reference>
<dbReference type="Proteomes" id="UP001153069">
    <property type="component" value="Unassembled WGS sequence"/>
</dbReference>
<keyword evidence="1" id="KW-0472">Membrane</keyword>
<feature type="transmembrane region" description="Helical" evidence="1">
    <location>
        <begin position="115"/>
        <end position="133"/>
    </location>
</feature>
<organism evidence="2 3">
    <name type="scientific">Seminavis robusta</name>
    <dbReference type="NCBI Taxonomy" id="568900"/>
    <lineage>
        <taxon>Eukaryota</taxon>
        <taxon>Sar</taxon>
        <taxon>Stramenopiles</taxon>
        <taxon>Ochrophyta</taxon>
        <taxon>Bacillariophyta</taxon>
        <taxon>Bacillariophyceae</taxon>
        <taxon>Bacillariophycidae</taxon>
        <taxon>Naviculales</taxon>
        <taxon>Naviculaceae</taxon>
        <taxon>Seminavis</taxon>
    </lineage>
</organism>
<feature type="transmembrane region" description="Helical" evidence="1">
    <location>
        <begin position="84"/>
        <end position="103"/>
    </location>
</feature>
<protein>
    <submittedName>
        <fullName evidence="2">Uncharacterized protein</fullName>
    </submittedName>
</protein>
<comment type="caution">
    <text evidence="2">The sequence shown here is derived from an EMBL/GenBank/DDBJ whole genome shotgun (WGS) entry which is preliminary data.</text>
</comment>
<dbReference type="OrthoDB" id="10448222at2759"/>
<evidence type="ECO:0000313" key="2">
    <source>
        <dbReference type="EMBL" id="CAB9504340.1"/>
    </source>
</evidence>
<keyword evidence="1" id="KW-1133">Transmembrane helix</keyword>
<name>A0A9N8H9J3_9STRA</name>
<evidence type="ECO:0000313" key="3">
    <source>
        <dbReference type="Proteomes" id="UP001153069"/>
    </source>
</evidence>
<gene>
    <name evidence="2" type="ORF">SEMRO_194_G082800.1</name>
</gene>
<keyword evidence="1" id="KW-0812">Transmembrane</keyword>
<proteinExistence type="predicted"/>
<accession>A0A9N8H9J3</accession>
<keyword evidence="3" id="KW-1185">Reference proteome</keyword>
<sequence>MFGKTNNRSNDHPAVAYSNVRLVEDRSVDLYIHNSRGKGIWKTQAWLEEGRPRELASLNIATWSLLTTSIKDYQLGLRQAKARIYVRMVLPMYFLWLMCLMGATSYTTIQEADMINLITSFGLIAMIFVSLMVSSHFQQVHVDEVFNPAVQSVLQELAPKLTEAGWEVTLMTEAGSWCRRPTVSFLRFTPLPDEEKAAAENQ</sequence>